<dbReference type="GO" id="GO:0005096">
    <property type="term" value="F:GTPase activator activity"/>
    <property type="evidence" value="ECO:0007669"/>
    <property type="project" value="UniProtKB-KW"/>
</dbReference>
<keyword evidence="1" id="KW-0343">GTPase activation</keyword>
<dbReference type="AlphaFoldDB" id="A0AAV1WWF6"/>
<evidence type="ECO:0000313" key="9">
    <source>
        <dbReference type="Proteomes" id="UP001497480"/>
    </source>
</evidence>
<comment type="caution">
    <text evidence="8">The sequence shown here is derived from an EMBL/GenBank/DDBJ whole genome shotgun (WGS) entry which is preliminary data.</text>
</comment>
<feature type="region of interest" description="Disordered" evidence="6">
    <location>
        <begin position="183"/>
        <end position="209"/>
    </location>
</feature>
<evidence type="ECO:0000256" key="6">
    <source>
        <dbReference type="SAM" id="MobiDB-lite"/>
    </source>
</evidence>
<evidence type="ECO:0000256" key="2">
    <source>
        <dbReference type="ARBA" id="ARBA00022723"/>
    </source>
</evidence>
<dbReference type="Gene3D" id="1.10.220.150">
    <property type="entry name" value="Arf GTPase activating protein"/>
    <property type="match status" value="1"/>
</dbReference>
<dbReference type="SMART" id="SM00105">
    <property type="entry name" value="ArfGap"/>
    <property type="match status" value="1"/>
</dbReference>
<dbReference type="InterPro" id="IPR044520">
    <property type="entry name" value="ARF_GAP_AGD5/15"/>
</dbReference>
<keyword evidence="4" id="KW-0862">Zinc</keyword>
<keyword evidence="2" id="KW-0479">Metal-binding</keyword>
<organism evidence="8 9">
    <name type="scientific">Lupinus luteus</name>
    <name type="common">European yellow lupine</name>
    <dbReference type="NCBI Taxonomy" id="3873"/>
    <lineage>
        <taxon>Eukaryota</taxon>
        <taxon>Viridiplantae</taxon>
        <taxon>Streptophyta</taxon>
        <taxon>Embryophyta</taxon>
        <taxon>Tracheophyta</taxon>
        <taxon>Spermatophyta</taxon>
        <taxon>Magnoliopsida</taxon>
        <taxon>eudicotyledons</taxon>
        <taxon>Gunneridae</taxon>
        <taxon>Pentapetalae</taxon>
        <taxon>rosids</taxon>
        <taxon>fabids</taxon>
        <taxon>Fabales</taxon>
        <taxon>Fabaceae</taxon>
        <taxon>Papilionoideae</taxon>
        <taxon>50 kb inversion clade</taxon>
        <taxon>genistoids sensu lato</taxon>
        <taxon>core genistoids</taxon>
        <taxon>Genisteae</taxon>
        <taxon>Lupinus</taxon>
    </lineage>
</organism>
<dbReference type="CDD" id="cd08204">
    <property type="entry name" value="ArfGap"/>
    <property type="match status" value="1"/>
</dbReference>
<dbReference type="InterPro" id="IPR001164">
    <property type="entry name" value="ArfGAP_dom"/>
</dbReference>
<dbReference type="EMBL" id="CAXHTB010000010">
    <property type="protein sequence ID" value="CAL0313735.1"/>
    <property type="molecule type" value="Genomic_DNA"/>
</dbReference>
<dbReference type="GO" id="GO:0008270">
    <property type="term" value="F:zinc ion binding"/>
    <property type="evidence" value="ECO:0007669"/>
    <property type="project" value="UniProtKB-KW"/>
</dbReference>
<dbReference type="Proteomes" id="UP001497480">
    <property type="component" value="Unassembled WGS sequence"/>
</dbReference>
<proteinExistence type="predicted"/>
<evidence type="ECO:0000256" key="3">
    <source>
        <dbReference type="ARBA" id="ARBA00022771"/>
    </source>
</evidence>
<accession>A0AAV1WWF6</accession>
<dbReference type="InterPro" id="IPR038508">
    <property type="entry name" value="ArfGAP_dom_sf"/>
</dbReference>
<dbReference type="PRINTS" id="PR00405">
    <property type="entry name" value="REVINTRACTNG"/>
</dbReference>
<evidence type="ECO:0000256" key="4">
    <source>
        <dbReference type="ARBA" id="ARBA00022833"/>
    </source>
</evidence>
<keyword evidence="3 5" id="KW-0863">Zinc-finger</keyword>
<evidence type="ECO:0000313" key="8">
    <source>
        <dbReference type="EMBL" id="CAL0313735.1"/>
    </source>
</evidence>
<dbReference type="SUPFAM" id="SSF57863">
    <property type="entry name" value="ArfGap/RecO-like zinc finger"/>
    <property type="match status" value="1"/>
</dbReference>
<dbReference type="Pfam" id="PF01412">
    <property type="entry name" value="ArfGap"/>
    <property type="match status" value="1"/>
</dbReference>
<reference evidence="8 9" key="1">
    <citation type="submission" date="2024-03" db="EMBL/GenBank/DDBJ databases">
        <authorList>
            <person name="Martinez-Hernandez J."/>
        </authorList>
    </citation>
    <scope>NUCLEOTIDE SEQUENCE [LARGE SCALE GENOMIC DNA]</scope>
</reference>
<dbReference type="PANTHER" id="PTHR46419">
    <property type="entry name" value="ADP-RIBOSYLATION FACTOR GTPASE-ACTIVATING PROTEIN AGD5"/>
    <property type="match status" value="1"/>
</dbReference>
<keyword evidence="9" id="KW-1185">Reference proteome</keyword>
<protein>
    <recommendedName>
        <fullName evidence="7">Arf-GAP domain-containing protein</fullName>
    </recommendedName>
</protein>
<feature type="domain" description="Arf-GAP" evidence="7">
    <location>
        <begin position="16"/>
        <end position="132"/>
    </location>
</feature>
<evidence type="ECO:0000256" key="5">
    <source>
        <dbReference type="PROSITE-ProRule" id="PRU00288"/>
    </source>
</evidence>
<evidence type="ECO:0000256" key="1">
    <source>
        <dbReference type="ARBA" id="ARBA00022468"/>
    </source>
</evidence>
<gene>
    <name evidence="8" type="ORF">LLUT_LOCUS14795</name>
</gene>
<dbReference type="InterPro" id="IPR037278">
    <property type="entry name" value="ARFGAP/RecO"/>
</dbReference>
<name>A0AAV1WWF6_LUPLU</name>
<sequence length="270" mass="30199">MNGKAYVSRELDAKHTKILEGLLKQPENRECADCRNKAPRWASVNLGIFICMQCSGIHRSLGVHISKVRSTTLDTWLPDQVSFMQFMGNEKSNKHWEAELPPNFDRSRLGFEKFIHAKYVEKKWASKGGMQAFPKSAETICNFNESPACGARNGIPKNGRKLSLEESILASHVAQILPPVTRSRGGSLDMQKKNSAPLRRPSASVDFDKSMGKSNGTADLFSLLCIGDDKQNLKTLPPSSWAKFDYFSGSPWCRCHKTIVADDIAVWLEH</sequence>
<dbReference type="FunFam" id="1.10.220.150:FF:000009">
    <property type="entry name" value="stromal membrane-associated protein 1 isoform X1"/>
    <property type="match status" value="1"/>
</dbReference>
<dbReference type="PROSITE" id="PS50115">
    <property type="entry name" value="ARFGAP"/>
    <property type="match status" value="1"/>
</dbReference>
<dbReference type="PANTHER" id="PTHR46419:SF3">
    <property type="entry name" value="ADP-RIBOSYLATION FACTOR GTPASE-ACTIVATING PROTEIN AGD15-RELATED"/>
    <property type="match status" value="1"/>
</dbReference>
<evidence type="ECO:0000259" key="7">
    <source>
        <dbReference type="PROSITE" id="PS50115"/>
    </source>
</evidence>